<dbReference type="Gene3D" id="3.90.25.10">
    <property type="entry name" value="UDP-galactose 4-epimerase, domain 1"/>
    <property type="match status" value="1"/>
</dbReference>
<dbReference type="OrthoDB" id="10253554at2759"/>
<dbReference type="Gene3D" id="3.40.50.720">
    <property type="entry name" value="NAD(P)-binding Rossmann-like Domain"/>
    <property type="match status" value="1"/>
</dbReference>
<comment type="pathway">
    <text evidence="1">Nucleotide-sugar biosynthesis; GDP-L-fucose biosynthesis via de novo pathway; GDP-L-fucose from GDP-alpha-D-mannose: step 1/2.</text>
</comment>
<accession>Q4SMP1</accession>
<sequence>MWMMLQQDKPDDFVVATGEVHSVREFVEKAFKHVGKTIV</sequence>
<reference evidence="5" key="1">
    <citation type="journal article" date="2004" name="Nature">
        <title>Genome duplication in the teleost fish Tetraodon nigroviridis reveals the early vertebrate proto-karyotype.</title>
        <authorList>
            <person name="Jaillon O."/>
            <person name="Aury J.-M."/>
            <person name="Brunet F."/>
            <person name="Petit J.-L."/>
            <person name="Stange-Thomann N."/>
            <person name="Mauceli E."/>
            <person name="Bouneau L."/>
            <person name="Fischer C."/>
            <person name="Ozouf-Costaz C."/>
            <person name="Bernot A."/>
            <person name="Nicaud S."/>
            <person name="Jaffe D."/>
            <person name="Fisher S."/>
            <person name="Lutfalla G."/>
            <person name="Dossat C."/>
            <person name="Segurens B."/>
            <person name="Dasilva C."/>
            <person name="Salanoubat M."/>
            <person name="Levy M."/>
            <person name="Boudet N."/>
            <person name="Castellano S."/>
            <person name="Anthouard V."/>
            <person name="Jubin C."/>
            <person name="Castelli V."/>
            <person name="Katinka M."/>
            <person name="Vacherie B."/>
            <person name="Biemont C."/>
            <person name="Skalli Z."/>
            <person name="Cattolico L."/>
            <person name="Poulain J."/>
            <person name="De Berardinis V."/>
            <person name="Cruaud C."/>
            <person name="Duprat S."/>
            <person name="Brottier P."/>
            <person name="Coutanceau J.-P."/>
            <person name="Gouzy J."/>
            <person name="Parra G."/>
            <person name="Lardier G."/>
            <person name="Chapple C."/>
            <person name="McKernan K.J."/>
            <person name="McEwan P."/>
            <person name="Bosak S."/>
            <person name="Kellis M."/>
            <person name="Volff J.-N."/>
            <person name="Guigo R."/>
            <person name="Zody M.C."/>
            <person name="Mesirov J."/>
            <person name="Lindblad-Toh K."/>
            <person name="Birren B."/>
            <person name="Nusbaum C."/>
            <person name="Kahn D."/>
            <person name="Robinson-Rechavi M."/>
            <person name="Laudet V."/>
            <person name="Schachter V."/>
            <person name="Quetier F."/>
            <person name="Saurin W."/>
            <person name="Scarpelli C."/>
            <person name="Wincker P."/>
            <person name="Lander E.S."/>
            <person name="Weissenbach J."/>
            <person name="Roest Crollius H."/>
        </authorList>
    </citation>
    <scope>NUCLEOTIDE SEQUENCE [LARGE SCALE GENOMIC DNA]</scope>
</reference>
<dbReference type="InterPro" id="IPR006368">
    <property type="entry name" value="GDP_Man_deHydtase"/>
</dbReference>
<feature type="domain" description="NAD(P)-binding" evidence="4">
    <location>
        <begin position="1"/>
        <end position="38"/>
    </location>
</feature>
<comment type="caution">
    <text evidence="5">The sequence shown here is derived from an EMBL/GenBank/DDBJ whole genome shotgun (WGS) entry which is preliminary data.</text>
</comment>
<protein>
    <recommendedName>
        <fullName evidence="3">GDP-D-mannose dehydratase</fullName>
    </recommendedName>
</protein>
<name>Q4SMP1_TETNG</name>
<dbReference type="AlphaFoldDB" id="Q4SMP1"/>
<dbReference type="GO" id="GO:0008446">
    <property type="term" value="F:GDP-mannose 4,6-dehydratase activity"/>
    <property type="evidence" value="ECO:0007669"/>
    <property type="project" value="InterPro"/>
</dbReference>
<gene>
    <name evidence="5" type="ORF">GSTENG00015669001</name>
</gene>
<dbReference type="UniPathway" id="UPA00128">
    <property type="reaction ID" value="UER00190"/>
</dbReference>
<evidence type="ECO:0000256" key="3">
    <source>
        <dbReference type="ARBA" id="ARBA00031085"/>
    </source>
</evidence>
<dbReference type="InterPro" id="IPR016040">
    <property type="entry name" value="NAD(P)-bd_dom"/>
</dbReference>
<evidence type="ECO:0000313" key="5">
    <source>
        <dbReference type="EMBL" id="CAF98091.1"/>
    </source>
</evidence>
<dbReference type="PANTHER" id="PTHR43715">
    <property type="entry name" value="GDP-MANNOSE 4,6-DEHYDRATASE"/>
    <property type="match status" value="1"/>
</dbReference>
<dbReference type="PANTHER" id="PTHR43715:SF1">
    <property type="entry name" value="GDP-MANNOSE 4,6 DEHYDRATASE"/>
    <property type="match status" value="1"/>
</dbReference>
<dbReference type="KEGG" id="tng:GSTEN00015669G001"/>
<evidence type="ECO:0000256" key="2">
    <source>
        <dbReference type="ARBA" id="ARBA00023239"/>
    </source>
</evidence>
<reference evidence="5" key="2">
    <citation type="submission" date="2004-02" db="EMBL/GenBank/DDBJ databases">
        <authorList>
            <consortium name="Genoscope"/>
            <consortium name="Whitehead Institute Centre for Genome Research"/>
        </authorList>
    </citation>
    <scope>NUCLEOTIDE SEQUENCE</scope>
</reference>
<dbReference type="Pfam" id="PF16363">
    <property type="entry name" value="GDP_Man_Dehyd"/>
    <property type="match status" value="1"/>
</dbReference>
<evidence type="ECO:0000256" key="1">
    <source>
        <dbReference type="ARBA" id="ARBA00004912"/>
    </source>
</evidence>
<dbReference type="GO" id="GO:0042351">
    <property type="term" value="P:'de novo' GDP-L-fucose biosynthetic process"/>
    <property type="evidence" value="ECO:0007669"/>
    <property type="project" value="UniProtKB-UniPathway"/>
</dbReference>
<keyword evidence="2" id="KW-0456">Lyase</keyword>
<dbReference type="EMBL" id="CAAE01014546">
    <property type="protein sequence ID" value="CAF98091.1"/>
    <property type="molecule type" value="Genomic_DNA"/>
</dbReference>
<dbReference type="HOGENOM" id="CLU_007383_14_0_1"/>
<evidence type="ECO:0000259" key="4">
    <source>
        <dbReference type="Pfam" id="PF16363"/>
    </source>
</evidence>
<proteinExistence type="predicted"/>
<organism evidence="5">
    <name type="scientific">Tetraodon nigroviridis</name>
    <name type="common">Spotted green pufferfish</name>
    <name type="synonym">Chelonodon nigroviridis</name>
    <dbReference type="NCBI Taxonomy" id="99883"/>
    <lineage>
        <taxon>Eukaryota</taxon>
        <taxon>Metazoa</taxon>
        <taxon>Chordata</taxon>
        <taxon>Craniata</taxon>
        <taxon>Vertebrata</taxon>
        <taxon>Euteleostomi</taxon>
        <taxon>Actinopterygii</taxon>
        <taxon>Neopterygii</taxon>
        <taxon>Teleostei</taxon>
        <taxon>Neoteleostei</taxon>
        <taxon>Acanthomorphata</taxon>
        <taxon>Eupercaria</taxon>
        <taxon>Tetraodontiformes</taxon>
        <taxon>Tetradontoidea</taxon>
        <taxon>Tetraodontidae</taxon>
        <taxon>Tetraodon</taxon>
    </lineage>
</organism>